<dbReference type="RefSeq" id="WP_138730105.1">
    <property type="nucleotide sequence ID" value="NZ_SRMP02000006.1"/>
</dbReference>
<dbReference type="PANTHER" id="PTHR43780">
    <property type="entry name" value="1-AMINOCYCLOPROPANE-1-CARBOXYLATE DEAMINASE-RELATED"/>
    <property type="match status" value="1"/>
</dbReference>
<reference evidence="5 6" key="1">
    <citation type="submission" date="2024-12" db="EMBL/GenBank/DDBJ databases">
        <authorList>
            <person name="Hu S."/>
        </authorList>
    </citation>
    <scope>NUCLEOTIDE SEQUENCE [LARGE SCALE GENOMIC DNA]</scope>
    <source>
        <strain evidence="5 6">P-25</strain>
    </source>
</reference>
<keyword evidence="3" id="KW-0663">Pyridoxal phosphate</keyword>
<dbReference type="PIRSF" id="PIRSF006278">
    <property type="entry name" value="ACCD_DCysDesulf"/>
    <property type="match status" value="1"/>
</dbReference>
<protein>
    <submittedName>
        <fullName evidence="5">1-aminocyclopropane-1-carboxylate deaminase/D-cysteine desulfhydrase</fullName>
    </submittedName>
</protein>
<feature type="domain" description="Tryptophan synthase beta chain-like PALP" evidence="4">
    <location>
        <begin position="15"/>
        <end position="274"/>
    </location>
</feature>
<dbReference type="InterPro" id="IPR027278">
    <property type="entry name" value="ACCD_DCysDesulf"/>
</dbReference>
<accession>A0ABW9JGL7</accession>
<comment type="similarity">
    <text evidence="2">Belongs to the ACC deaminase/D-cysteine desulfhydrase family.</text>
</comment>
<dbReference type="PANTHER" id="PTHR43780:SF2">
    <property type="entry name" value="1-AMINOCYCLOPROPANE-1-CARBOXYLATE DEAMINASE-RELATED"/>
    <property type="match status" value="1"/>
</dbReference>
<dbReference type="InterPro" id="IPR036052">
    <property type="entry name" value="TrpB-like_PALP_sf"/>
</dbReference>
<sequence>MQLPSPIHQVTYNNHTFSIKRDDLIDPFVSGNKWRKLKYILLDAAAKNKKHLVTFGGAYSNHLLATAAAAAKHQLKATAFVRGEEVNNEMLSLCKIFGMRLHFVSRESYRDKLQLFENRYGNDENTYFINEGGAAPEAIIGCTEIIEELNEPFDHIFCAAGTGTTAAGLLKGINQLELDTQLHVIPVLKNGSFIKEEIAHFEQNLSRLNLHTNYHFGGYAKTNPELISFIKDFSAKTGILIDPVYTGKMCYAINDLIEKNHIKKDARILAIHTGGLFGILGKIAEFEKTP</sequence>
<dbReference type="EMBL" id="SRMP02000006">
    <property type="protein sequence ID" value="MFN0290891.1"/>
    <property type="molecule type" value="Genomic_DNA"/>
</dbReference>
<evidence type="ECO:0000256" key="1">
    <source>
        <dbReference type="ARBA" id="ARBA00001933"/>
    </source>
</evidence>
<comment type="cofactor">
    <cofactor evidence="1">
        <name>pyridoxal 5'-phosphate</name>
        <dbReference type="ChEBI" id="CHEBI:597326"/>
    </cofactor>
</comment>
<evidence type="ECO:0000256" key="2">
    <source>
        <dbReference type="ARBA" id="ARBA00008639"/>
    </source>
</evidence>
<dbReference type="Gene3D" id="3.40.50.1100">
    <property type="match status" value="2"/>
</dbReference>
<evidence type="ECO:0000259" key="4">
    <source>
        <dbReference type="Pfam" id="PF00291"/>
    </source>
</evidence>
<dbReference type="Pfam" id="PF00291">
    <property type="entry name" value="PALP"/>
    <property type="match status" value="1"/>
</dbReference>
<dbReference type="InterPro" id="IPR001926">
    <property type="entry name" value="TrpB-like_PALP"/>
</dbReference>
<evidence type="ECO:0000313" key="6">
    <source>
        <dbReference type="Proteomes" id="UP001517367"/>
    </source>
</evidence>
<proteinExistence type="inferred from homology"/>
<keyword evidence="6" id="KW-1185">Reference proteome</keyword>
<dbReference type="Proteomes" id="UP001517367">
    <property type="component" value="Unassembled WGS sequence"/>
</dbReference>
<gene>
    <name evidence="5" type="ORF">E5L68_005785</name>
</gene>
<evidence type="ECO:0000256" key="3">
    <source>
        <dbReference type="ARBA" id="ARBA00022898"/>
    </source>
</evidence>
<comment type="caution">
    <text evidence="5">The sequence shown here is derived from an EMBL/GenBank/DDBJ whole genome shotgun (WGS) entry which is preliminary data.</text>
</comment>
<organism evidence="5 6">
    <name type="scientific">Pedobacter helvus</name>
    <dbReference type="NCBI Taxonomy" id="2563444"/>
    <lineage>
        <taxon>Bacteria</taxon>
        <taxon>Pseudomonadati</taxon>
        <taxon>Bacteroidota</taxon>
        <taxon>Sphingobacteriia</taxon>
        <taxon>Sphingobacteriales</taxon>
        <taxon>Sphingobacteriaceae</taxon>
        <taxon>Pedobacter</taxon>
    </lineage>
</organism>
<dbReference type="SUPFAM" id="SSF53686">
    <property type="entry name" value="Tryptophan synthase beta subunit-like PLP-dependent enzymes"/>
    <property type="match status" value="1"/>
</dbReference>
<name>A0ABW9JGL7_9SPHI</name>
<evidence type="ECO:0000313" key="5">
    <source>
        <dbReference type="EMBL" id="MFN0290891.1"/>
    </source>
</evidence>